<accession>A7F0H2</accession>
<dbReference type="EMBL" id="CH476637">
    <property type="protein sequence ID" value="EDN95214.1"/>
    <property type="molecule type" value="Genomic_DNA"/>
</dbReference>
<evidence type="ECO:0000313" key="1">
    <source>
        <dbReference type="EMBL" id="EDN95214.1"/>
    </source>
</evidence>
<keyword evidence="2" id="KW-1185">Reference proteome</keyword>
<evidence type="ECO:0000313" key="2">
    <source>
        <dbReference type="Proteomes" id="UP000001312"/>
    </source>
</evidence>
<dbReference type="Proteomes" id="UP000001312">
    <property type="component" value="Unassembled WGS sequence"/>
</dbReference>
<proteinExistence type="predicted"/>
<name>A7F0H2_SCLS1</name>
<organism evidence="1 2">
    <name type="scientific">Sclerotinia sclerotiorum (strain ATCC 18683 / 1980 / Ss-1)</name>
    <name type="common">White mold</name>
    <name type="synonym">Whetzelinia sclerotiorum</name>
    <dbReference type="NCBI Taxonomy" id="665079"/>
    <lineage>
        <taxon>Eukaryota</taxon>
        <taxon>Fungi</taxon>
        <taxon>Dikarya</taxon>
        <taxon>Ascomycota</taxon>
        <taxon>Pezizomycotina</taxon>
        <taxon>Leotiomycetes</taxon>
        <taxon>Helotiales</taxon>
        <taxon>Sclerotiniaceae</taxon>
        <taxon>Sclerotinia</taxon>
    </lineage>
</organism>
<dbReference type="AlphaFoldDB" id="A7F0H2"/>
<dbReference type="RefSeq" id="XP_001587849.1">
    <property type="nucleotide sequence ID" value="XM_001587799.1"/>
</dbReference>
<dbReference type="KEGG" id="ssl:SS1G_11090"/>
<sequence>MLCFLEAGGGRNSCRNSVIDGTELSTGFMLADPALTLAPILVGCDEAFLCIPLFRQLAACLKIFAAY</sequence>
<dbReference type="HOGENOM" id="CLU_2813976_0_0_1"/>
<reference evidence="2" key="1">
    <citation type="journal article" date="2011" name="PLoS Genet.">
        <title>Genomic analysis of the necrotrophic fungal pathogens Sclerotinia sclerotiorum and Botrytis cinerea.</title>
        <authorList>
            <person name="Amselem J."/>
            <person name="Cuomo C.A."/>
            <person name="van Kan J.A."/>
            <person name="Viaud M."/>
            <person name="Benito E.P."/>
            <person name="Couloux A."/>
            <person name="Coutinho P.M."/>
            <person name="de Vries R.P."/>
            <person name="Dyer P.S."/>
            <person name="Fillinger S."/>
            <person name="Fournier E."/>
            <person name="Gout L."/>
            <person name="Hahn M."/>
            <person name="Kohn L."/>
            <person name="Lapalu N."/>
            <person name="Plummer K.M."/>
            <person name="Pradier J.M."/>
            <person name="Quevillon E."/>
            <person name="Sharon A."/>
            <person name="Simon A."/>
            <person name="ten Have A."/>
            <person name="Tudzynski B."/>
            <person name="Tudzynski P."/>
            <person name="Wincker P."/>
            <person name="Andrew M."/>
            <person name="Anthouard V."/>
            <person name="Beever R.E."/>
            <person name="Beffa R."/>
            <person name="Benoit I."/>
            <person name="Bouzid O."/>
            <person name="Brault B."/>
            <person name="Chen Z."/>
            <person name="Choquer M."/>
            <person name="Collemare J."/>
            <person name="Cotton P."/>
            <person name="Danchin E.G."/>
            <person name="Da Silva C."/>
            <person name="Gautier A."/>
            <person name="Giraud C."/>
            <person name="Giraud T."/>
            <person name="Gonzalez C."/>
            <person name="Grossetete S."/>
            <person name="Guldener U."/>
            <person name="Henrissat B."/>
            <person name="Howlett B.J."/>
            <person name="Kodira C."/>
            <person name="Kretschmer M."/>
            <person name="Lappartient A."/>
            <person name="Leroch M."/>
            <person name="Levis C."/>
            <person name="Mauceli E."/>
            <person name="Neuveglise C."/>
            <person name="Oeser B."/>
            <person name="Pearson M."/>
            <person name="Poulain J."/>
            <person name="Poussereau N."/>
            <person name="Quesneville H."/>
            <person name="Rascle C."/>
            <person name="Schumacher J."/>
            <person name="Segurens B."/>
            <person name="Sexton A."/>
            <person name="Silva E."/>
            <person name="Sirven C."/>
            <person name="Soanes D.M."/>
            <person name="Talbot N.J."/>
            <person name="Templeton M."/>
            <person name="Yandava C."/>
            <person name="Yarden O."/>
            <person name="Zeng Q."/>
            <person name="Rollins J.A."/>
            <person name="Lebrun M.H."/>
            <person name="Dickman M."/>
        </authorList>
    </citation>
    <scope>NUCLEOTIDE SEQUENCE [LARGE SCALE GENOMIC DNA]</scope>
    <source>
        <strain evidence="2">ATCC 18683 / 1980 / Ss-1</strain>
    </source>
</reference>
<dbReference type="GeneID" id="5483979"/>
<protein>
    <submittedName>
        <fullName evidence="1">Uncharacterized protein</fullName>
    </submittedName>
</protein>
<gene>
    <name evidence="1" type="ORF">SS1G_11090</name>
</gene>
<dbReference type="InParanoid" id="A7F0H2"/>